<name>A0ABU6RZ28_9FABA</name>
<dbReference type="InterPro" id="IPR003871">
    <property type="entry name" value="RFA1B/D_OB_1st"/>
</dbReference>
<dbReference type="SUPFAM" id="SSF50249">
    <property type="entry name" value="Nucleic acid-binding proteins"/>
    <property type="match status" value="2"/>
</dbReference>
<dbReference type="Proteomes" id="UP001341840">
    <property type="component" value="Unassembled WGS sequence"/>
</dbReference>
<dbReference type="InterPro" id="IPR012340">
    <property type="entry name" value="NA-bd_OB-fold"/>
</dbReference>
<evidence type="ECO:0000313" key="3">
    <source>
        <dbReference type="Proteomes" id="UP001341840"/>
    </source>
</evidence>
<accession>A0ABU6RZ28</accession>
<evidence type="ECO:0000259" key="1">
    <source>
        <dbReference type="Pfam" id="PF02721"/>
    </source>
</evidence>
<keyword evidence="3" id="KW-1185">Reference proteome</keyword>
<dbReference type="Pfam" id="PF02721">
    <property type="entry name" value="DUF223"/>
    <property type="match status" value="1"/>
</dbReference>
<comment type="caution">
    <text evidence="2">The sequence shown here is derived from an EMBL/GenBank/DDBJ whole genome shotgun (WGS) entry which is preliminary data.</text>
</comment>
<evidence type="ECO:0000313" key="2">
    <source>
        <dbReference type="EMBL" id="MED6129371.1"/>
    </source>
</evidence>
<dbReference type="EMBL" id="JASCZI010034721">
    <property type="protein sequence ID" value="MED6129371.1"/>
    <property type="molecule type" value="Genomic_DNA"/>
</dbReference>
<gene>
    <name evidence="2" type="ORF">PIB30_107304</name>
</gene>
<protein>
    <recommendedName>
        <fullName evidence="1">Replication protein A 70 kDa DNA-binding subunit B/D first OB fold domain-containing protein</fullName>
    </recommendedName>
</protein>
<organism evidence="2 3">
    <name type="scientific">Stylosanthes scabra</name>
    <dbReference type="NCBI Taxonomy" id="79078"/>
    <lineage>
        <taxon>Eukaryota</taxon>
        <taxon>Viridiplantae</taxon>
        <taxon>Streptophyta</taxon>
        <taxon>Embryophyta</taxon>
        <taxon>Tracheophyta</taxon>
        <taxon>Spermatophyta</taxon>
        <taxon>Magnoliopsida</taxon>
        <taxon>eudicotyledons</taxon>
        <taxon>Gunneridae</taxon>
        <taxon>Pentapetalae</taxon>
        <taxon>rosids</taxon>
        <taxon>fabids</taxon>
        <taxon>Fabales</taxon>
        <taxon>Fabaceae</taxon>
        <taxon>Papilionoideae</taxon>
        <taxon>50 kb inversion clade</taxon>
        <taxon>dalbergioids sensu lato</taxon>
        <taxon>Dalbergieae</taxon>
        <taxon>Pterocarpus clade</taxon>
        <taxon>Stylosanthes</taxon>
    </lineage>
</organism>
<dbReference type="PANTHER" id="PTHR47165">
    <property type="entry name" value="OS03G0429900 PROTEIN"/>
    <property type="match status" value="1"/>
</dbReference>
<sequence>MAEARAVVHGNTHHDKVADVCAAKLDWSLVVGIVRMYEMPLPSNPKDFYQVDMILQDSQGDRIQCSIPKPMFCFYKTLLKEFGIYNMRDFIVQTPGRGIRTTSHRFKLTFYQKTSVQRLSNQPFPFSPFRLTPFAGVAAMKEGRQFHLIDCLGHVVGKEDVIDMVTRNGEASKRMAVYLEDLEGNKMKCTLFGEELIGQFQFYLQREHVDPVVMVAQLFKPNFYLEETSIQSTFNSSRIMFNPDYPEVVQFRERLLALGDIATQGIADVPTQSQNSVSVELAGGTMKVETIESVLNMNVVCSRHNIACN</sequence>
<dbReference type="Gene3D" id="2.40.50.140">
    <property type="entry name" value="Nucleic acid-binding proteins"/>
    <property type="match status" value="2"/>
</dbReference>
<feature type="domain" description="Replication protein A 70 kDa DNA-binding subunit B/D first OB fold" evidence="1">
    <location>
        <begin position="14"/>
        <end position="117"/>
    </location>
</feature>
<proteinExistence type="predicted"/>
<dbReference type="CDD" id="cd04481">
    <property type="entry name" value="RPA1_DBD_B_like"/>
    <property type="match status" value="1"/>
</dbReference>
<dbReference type="CDD" id="cd04480">
    <property type="entry name" value="RPA1_DBD_A_like"/>
    <property type="match status" value="1"/>
</dbReference>
<dbReference type="PANTHER" id="PTHR47165:SF4">
    <property type="entry name" value="OS03G0429900 PROTEIN"/>
    <property type="match status" value="1"/>
</dbReference>
<reference evidence="2 3" key="1">
    <citation type="journal article" date="2023" name="Plants (Basel)">
        <title>Bridging the Gap: Combining Genomics and Transcriptomics Approaches to Understand Stylosanthes scabra, an Orphan Legume from the Brazilian Caatinga.</title>
        <authorList>
            <person name="Ferreira-Neto J.R.C."/>
            <person name="da Silva M.D."/>
            <person name="Binneck E."/>
            <person name="de Melo N.F."/>
            <person name="da Silva R.H."/>
            <person name="de Melo A.L.T.M."/>
            <person name="Pandolfi V."/>
            <person name="Bustamante F.O."/>
            <person name="Brasileiro-Vidal A.C."/>
            <person name="Benko-Iseppon A.M."/>
        </authorList>
    </citation>
    <scope>NUCLEOTIDE SEQUENCE [LARGE SCALE GENOMIC DNA]</scope>
    <source>
        <tissue evidence="2">Leaves</tissue>
    </source>
</reference>